<dbReference type="PANTHER" id="PTHR35005">
    <property type="entry name" value="3-DEHYDRO-SCYLLO-INOSOSE HYDROLASE"/>
    <property type="match status" value="1"/>
</dbReference>
<evidence type="ECO:0000256" key="2">
    <source>
        <dbReference type="ARBA" id="ARBA00022723"/>
    </source>
</evidence>
<proteinExistence type="inferred from homology"/>
<keyword evidence="4" id="KW-0862">Zinc</keyword>
<dbReference type="EMBL" id="JAAGMN010002403">
    <property type="protein sequence ID" value="NEE09433.1"/>
    <property type="molecule type" value="Genomic_DNA"/>
</dbReference>
<organism evidence="6">
    <name type="scientific">Streptomyces sp. SID7499</name>
    <dbReference type="NCBI Taxonomy" id="2706086"/>
    <lineage>
        <taxon>Bacteria</taxon>
        <taxon>Bacillati</taxon>
        <taxon>Actinomycetota</taxon>
        <taxon>Actinomycetes</taxon>
        <taxon>Kitasatosporales</taxon>
        <taxon>Streptomycetaceae</taxon>
        <taxon>Streptomyces</taxon>
    </lineage>
</organism>
<keyword evidence="3" id="KW-0378">Hydrolase</keyword>
<dbReference type="Gene3D" id="3.40.50.10310">
    <property type="entry name" value="Creatininase"/>
    <property type="match status" value="1"/>
</dbReference>
<comment type="similarity">
    <text evidence="5">Belongs to the creatininase superfamily.</text>
</comment>
<dbReference type="GO" id="GO:0009231">
    <property type="term" value="P:riboflavin biosynthetic process"/>
    <property type="evidence" value="ECO:0007669"/>
    <property type="project" value="TreeGrafter"/>
</dbReference>
<keyword evidence="2" id="KW-0479">Metal-binding</keyword>
<sequence length="52" mass="5835">MSWRDFRSAARQLCLLPVGAVEPHGPHLPLRSDTLLSEYFAARLAEQLPAFV</sequence>
<dbReference type="PANTHER" id="PTHR35005:SF1">
    <property type="entry name" value="2-AMINO-5-FORMYLAMINO-6-RIBOSYLAMINOPYRIMIDIN-4(3H)-ONE 5'-MONOPHOSPHATE DEFORMYLASE"/>
    <property type="match status" value="1"/>
</dbReference>
<dbReference type="GO" id="GO:0046872">
    <property type="term" value="F:metal ion binding"/>
    <property type="evidence" value="ECO:0007669"/>
    <property type="project" value="UniProtKB-KW"/>
</dbReference>
<reference evidence="6" key="1">
    <citation type="submission" date="2020-01" db="EMBL/GenBank/DDBJ databases">
        <title>Insect and environment-associated Actinomycetes.</title>
        <authorList>
            <person name="Currrie C."/>
            <person name="Chevrette M."/>
            <person name="Carlson C."/>
            <person name="Stubbendieck R."/>
            <person name="Wendt-Pienkowski E."/>
        </authorList>
    </citation>
    <scope>NUCLEOTIDE SEQUENCE</scope>
    <source>
        <strain evidence="6">SID7499</strain>
    </source>
</reference>
<dbReference type="Pfam" id="PF02633">
    <property type="entry name" value="Creatininase"/>
    <property type="match status" value="1"/>
</dbReference>
<dbReference type="AlphaFoldDB" id="A0A6G3WVJ0"/>
<comment type="caution">
    <text evidence="6">The sequence shown here is derived from an EMBL/GenBank/DDBJ whole genome shotgun (WGS) entry which is preliminary data.</text>
</comment>
<name>A0A6G3WVJ0_9ACTN</name>
<accession>A0A6G3WVJ0</accession>
<dbReference type="InterPro" id="IPR003785">
    <property type="entry name" value="Creatininase/forma_Hydrolase"/>
</dbReference>
<evidence type="ECO:0000313" key="6">
    <source>
        <dbReference type="EMBL" id="NEE09433.1"/>
    </source>
</evidence>
<evidence type="ECO:0000256" key="4">
    <source>
        <dbReference type="ARBA" id="ARBA00022833"/>
    </source>
</evidence>
<feature type="non-terminal residue" evidence="6">
    <location>
        <position position="52"/>
    </location>
</feature>
<evidence type="ECO:0000256" key="5">
    <source>
        <dbReference type="ARBA" id="ARBA00024029"/>
    </source>
</evidence>
<dbReference type="InterPro" id="IPR024087">
    <property type="entry name" value="Creatininase-like_sf"/>
</dbReference>
<dbReference type="GO" id="GO:0016811">
    <property type="term" value="F:hydrolase activity, acting on carbon-nitrogen (but not peptide) bonds, in linear amides"/>
    <property type="evidence" value="ECO:0007669"/>
    <property type="project" value="TreeGrafter"/>
</dbReference>
<comment type="cofactor">
    <cofactor evidence="1">
        <name>Zn(2+)</name>
        <dbReference type="ChEBI" id="CHEBI:29105"/>
    </cofactor>
</comment>
<gene>
    <name evidence="6" type="ORF">G3M58_23610</name>
</gene>
<dbReference type="SUPFAM" id="SSF102215">
    <property type="entry name" value="Creatininase"/>
    <property type="match status" value="1"/>
</dbReference>
<evidence type="ECO:0000256" key="1">
    <source>
        <dbReference type="ARBA" id="ARBA00001947"/>
    </source>
</evidence>
<protein>
    <submittedName>
        <fullName evidence="6">Creatininase family protein</fullName>
    </submittedName>
</protein>
<evidence type="ECO:0000256" key="3">
    <source>
        <dbReference type="ARBA" id="ARBA00022801"/>
    </source>
</evidence>